<dbReference type="InterPro" id="IPR040381">
    <property type="entry name" value="At4g14450-like"/>
</dbReference>
<dbReference type="PANTHER" id="PTHR33912">
    <property type="entry name" value="OS01G0939400 PROTEIN"/>
    <property type="match status" value="1"/>
</dbReference>
<keyword evidence="2" id="KW-1185">Reference proteome</keyword>
<proteinExistence type="predicted"/>
<name>A0A6J0PB99_ELAGV</name>
<dbReference type="GO" id="GO:0005737">
    <property type="term" value="C:cytoplasm"/>
    <property type="evidence" value="ECO:0007669"/>
    <property type="project" value="TreeGrafter"/>
</dbReference>
<gene>
    <name evidence="3" type="primary">LOC105031963</name>
</gene>
<evidence type="ECO:0000313" key="3">
    <source>
        <dbReference type="RefSeq" id="XP_019701692.1"/>
    </source>
</evidence>
<dbReference type="RefSeq" id="XP_019701692.1">
    <property type="nucleotide sequence ID" value="XM_019846133.2"/>
</dbReference>
<dbReference type="PANTHER" id="PTHR33912:SF2">
    <property type="entry name" value="PUTATIVE-RELATED"/>
    <property type="match status" value="1"/>
</dbReference>
<sequence>MSTEAPRRASGKLCRQRSRLQMHAPSSIQVEPAPANVAEWKVAIPLLSPLDISTIPRIRDRTEAEAAPPPEEVRSPNGEKKDAEEGTRRWMAWQHPAAPFYYEPVPGNEPAFVVPHCT</sequence>
<dbReference type="Proteomes" id="UP000504607">
    <property type="component" value="Unplaced"/>
</dbReference>
<dbReference type="GO" id="GO:0005634">
    <property type="term" value="C:nucleus"/>
    <property type="evidence" value="ECO:0007669"/>
    <property type="project" value="TreeGrafter"/>
</dbReference>
<feature type="region of interest" description="Disordered" evidence="1">
    <location>
        <begin position="59"/>
        <end position="86"/>
    </location>
</feature>
<accession>A0A6J0PB99</accession>
<dbReference type="InParanoid" id="A0A6J0PB99"/>
<evidence type="ECO:0000313" key="2">
    <source>
        <dbReference type="Proteomes" id="UP000504607"/>
    </source>
</evidence>
<protein>
    <submittedName>
        <fullName evidence="3">Uncharacterized protein At4g14450, chloroplastic-like</fullName>
    </submittedName>
</protein>
<dbReference type="OrthoDB" id="673645at2759"/>
<feature type="compositionally biased region" description="Basic and acidic residues" evidence="1">
    <location>
        <begin position="71"/>
        <end position="86"/>
    </location>
</feature>
<dbReference type="AlphaFoldDB" id="A0A6J0PB99"/>
<organism evidence="2 3">
    <name type="scientific">Elaeis guineensis var. tenera</name>
    <name type="common">Oil palm</name>
    <dbReference type="NCBI Taxonomy" id="51953"/>
    <lineage>
        <taxon>Eukaryota</taxon>
        <taxon>Viridiplantae</taxon>
        <taxon>Streptophyta</taxon>
        <taxon>Embryophyta</taxon>
        <taxon>Tracheophyta</taxon>
        <taxon>Spermatophyta</taxon>
        <taxon>Magnoliopsida</taxon>
        <taxon>Liliopsida</taxon>
        <taxon>Arecaceae</taxon>
        <taxon>Arecoideae</taxon>
        <taxon>Cocoseae</taxon>
        <taxon>Elaeidinae</taxon>
        <taxon>Elaeis</taxon>
    </lineage>
</organism>
<reference evidence="3" key="1">
    <citation type="submission" date="2025-08" db="UniProtKB">
        <authorList>
            <consortium name="RefSeq"/>
        </authorList>
    </citation>
    <scope>IDENTIFICATION</scope>
</reference>
<evidence type="ECO:0000256" key="1">
    <source>
        <dbReference type="SAM" id="MobiDB-lite"/>
    </source>
</evidence>